<evidence type="ECO:0000313" key="2">
    <source>
        <dbReference type="EMBL" id="VFJ14390.1"/>
    </source>
</evidence>
<organism evidence="2 3">
    <name type="scientific">Candidatus Nitrosocosmicus franklandianus</name>
    <dbReference type="NCBI Taxonomy" id="1798806"/>
    <lineage>
        <taxon>Archaea</taxon>
        <taxon>Nitrososphaerota</taxon>
        <taxon>Nitrososphaeria</taxon>
        <taxon>Nitrososphaerales</taxon>
        <taxon>Nitrososphaeraceae</taxon>
        <taxon>Candidatus Nitrosocosmicus</taxon>
    </lineage>
</organism>
<sequence length="185" mass="21925">MLDFFEMERVIEELAKSYPAQCATTWFKITKNHKPSEEEYRKKVVEYMKIFEYLLATYPQGPDTDKLKEIVKKCLAKEIERVLKGDNKEVERRYKHYVINSPSLVHLEDPVKEVSKQQKQQSHLQKFTDITAKISIKKRQKNKDNSLVEKEKEEVNQENQFEKDVIVVTNRRRKKRSTNASTTTG</sequence>
<dbReference type="GeneID" id="39421346"/>
<proteinExistence type="predicted"/>
<feature type="compositionally biased region" description="Basic and acidic residues" evidence="1">
    <location>
        <begin position="142"/>
        <end position="164"/>
    </location>
</feature>
<dbReference type="AlphaFoldDB" id="A0A484I9I7"/>
<name>A0A484I9I7_9ARCH</name>
<evidence type="ECO:0000256" key="1">
    <source>
        <dbReference type="SAM" id="MobiDB-lite"/>
    </source>
</evidence>
<protein>
    <submittedName>
        <fullName evidence="2">Uncharacterized protein</fullName>
    </submittedName>
</protein>
<reference evidence="2 3" key="1">
    <citation type="submission" date="2019-02" db="EMBL/GenBank/DDBJ databases">
        <authorList>
            <person name="Lehtovirta-Morley E L."/>
        </authorList>
    </citation>
    <scope>NUCLEOTIDE SEQUENCE [LARGE SCALE GENOMIC DNA]</scope>
    <source>
        <strain evidence="2">NFRAN1</strain>
    </source>
</reference>
<dbReference type="OrthoDB" id="6477at2157"/>
<accession>A0A484I9I7</accession>
<keyword evidence="3" id="KW-1185">Reference proteome</keyword>
<feature type="region of interest" description="Disordered" evidence="1">
    <location>
        <begin position="141"/>
        <end position="164"/>
    </location>
</feature>
<evidence type="ECO:0000313" key="3">
    <source>
        <dbReference type="Proteomes" id="UP000294299"/>
    </source>
</evidence>
<dbReference type="Proteomes" id="UP000294299">
    <property type="component" value="Chromosome NFRAN"/>
</dbReference>
<dbReference type="KEGG" id="nfn:NFRAN_2068"/>
<dbReference type="RefSeq" id="WP_134484614.1">
    <property type="nucleotide sequence ID" value="NZ_LR216287.1"/>
</dbReference>
<dbReference type="EMBL" id="LR216287">
    <property type="protein sequence ID" value="VFJ14390.1"/>
    <property type="molecule type" value="Genomic_DNA"/>
</dbReference>
<gene>
    <name evidence="2" type="ORF">NFRAN_2068</name>
</gene>